<keyword evidence="19" id="KW-0539">Nucleus</keyword>
<evidence type="ECO:0000256" key="1">
    <source>
        <dbReference type="ARBA" id="ARBA00004123"/>
    </source>
</evidence>
<dbReference type="OrthoDB" id="10258585at2759"/>
<protein>
    <recommendedName>
        <fullName evidence="21">17S U2 SnRNP complex component HTATSF1</fullName>
    </recommendedName>
</protein>
<feature type="domain" description="RRM" evidence="25">
    <location>
        <begin position="348"/>
        <end position="433"/>
    </location>
</feature>
<evidence type="ECO:0000256" key="13">
    <source>
        <dbReference type="ARBA" id="ARBA00022990"/>
    </source>
</evidence>
<evidence type="ECO:0000256" key="18">
    <source>
        <dbReference type="ARBA" id="ARBA00023204"/>
    </source>
</evidence>
<keyword evidence="17" id="KW-0508">mRNA splicing</keyword>
<evidence type="ECO:0000313" key="28">
    <source>
        <dbReference type="WBParaSite" id="HCON_00022450-00001"/>
    </source>
</evidence>
<dbReference type="InterPro" id="IPR000504">
    <property type="entry name" value="RRM_dom"/>
</dbReference>
<dbReference type="SUPFAM" id="SSF54928">
    <property type="entry name" value="RNA-binding domain, RBD"/>
    <property type="match status" value="2"/>
</dbReference>
<dbReference type="PANTHER" id="PTHR15608">
    <property type="entry name" value="SPLICING FACTOR U2AF-ASSOCIATED PROTEIN 2"/>
    <property type="match status" value="1"/>
</dbReference>
<keyword evidence="6" id="KW-0597">Phosphoprotein</keyword>
<dbReference type="InterPro" id="IPR034392">
    <property type="entry name" value="TatSF1-like_RRM1"/>
</dbReference>
<feature type="compositionally biased region" description="Basic and acidic residues" evidence="24">
    <location>
        <begin position="467"/>
        <end position="481"/>
    </location>
</feature>
<keyword evidence="23" id="KW-0175">Coiled coil</keyword>
<evidence type="ECO:0000256" key="20">
    <source>
        <dbReference type="ARBA" id="ARBA00062124"/>
    </source>
</evidence>
<evidence type="ECO:0000256" key="2">
    <source>
        <dbReference type="ARBA" id="ARBA00004286"/>
    </source>
</evidence>
<dbReference type="PROSITE" id="PS50102">
    <property type="entry name" value="RRM"/>
    <property type="match status" value="2"/>
</dbReference>
<dbReference type="AlphaFoldDB" id="W6NC37"/>
<reference evidence="26" key="2">
    <citation type="submission" date="2013-05" db="EMBL/GenBank/DDBJ databases">
        <title>The genome and transcriptome of Haemonchus contortus: a key model parasite for drug and vaccine discovery.</title>
        <authorList>
            <person name="Laing R."/>
            <person name="Kikuchi T."/>
            <person name="Martinelli A."/>
            <person name="Tsai I.J."/>
            <person name="Beech R.N."/>
            <person name="Redman E."/>
            <person name="Holroyd N."/>
            <person name="Bartley D.J."/>
            <person name="Beasley H."/>
            <person name="Britton C."/>
            <person name="Curran D."/>
            <person name="Devaney E."/>
            <person name="Gilabert A."/>
            <person name="Jackson F."/>
            <person name="Hunt M."/>
            <person name="Johnston S."/>
            <person name="Kryukov I."/>
            <person name="Li K."/>
            <person name="Morrison A.A."/>
            <person name="Reid A.J."/>
            <person name="Sargison N."/>
            <person name="Saunders G."/>
            <person name="Wasmuth J.D."/>
            <person name="Wolstenholme A."/>
            <person name="Berriman M."/>
            <person name="Gilleard J.S."/>
            <person name="Cotton J.A."/>
        </authorList>
    </citation>
    <scope>NUCLEOTIDE SEQUENCE [LARGE SCALE GENOMIC DNA]</scope>
    <source>
        <strain evidence="26">ISE/inbred ISE</strain>
    </source>
</reference>
<dbReference type="EMBL" id="CAVP010058322">
    <property type="protein sequence ID" value="CDL94430.1"/>
    <property type="molecule type" value="Genomic_DNA"/>
</dbReference>
<dbReference type="PANTHER" id="PTHR15608:SF0">
    <property type="entry name" value="HIV TAT-SPECIFIC FACTOR 1"/>
    <property type="match status" value="1"/>
</dbReference>
<dbReference type="GO" id="GO:0003723">
    <property type="term" value="F:RNA binding"/>
    <property type="evidence" value="ECO:0007669"/>
    <property type="project" value="UniProtKB-UniRule"/>
</dbReference>
<dbReference type="GO" id="GO:0005684">
    <property type="term" value="C:U2-type spliceosomal complex"/>
    <property type="evidence" value="ECO:0007669"/>
    <property type="project" value="TreeGrafter"/>
</dbReference>
<evidence type="ECO:0000256" key="17">
    <source>
        <dbReference type="ARBA" id="ARBA00023187"/>
    </source>
</evidence>
<evidence type="ECO:0000256" key="19">
    <source>
        <dbReference type="ARBA" id="ARBA00023242"/>
    </source>
</evidence>
<evidence type="ECO:0000256" key="23">
    <source>
        <dbReference type="SAM" id="Coils"/>
    </source>
</evidence>
<evidence type="ECO:0000313" key="26">
    <source>
        <dbReference type="EMBL" id="CDL94430.1"/>
    </source>
</evidence>
<keyword evidence="10" id="KW-0227">DNA damage</keyword>
<dbReference type="Gene3D" id="3.30.70.330">
    <property type="match status" value="2"/>
</dbReference>
<dbReference type="InterPro" id="IPR034393">
    <property type="entry name" value="TatSF1-like"/>
</dbReference>
<keyword evidence="7" id="KW-0507">mRNA processing</keyword>
<gene>
    <name evidence="26" type="ORF">HCOI_00919600</name>
</gene>
<keyword evidence="4" id="KW-0158">Chromosome</keyword>
<feature type="compositionally biased region" description="Basic and acidic residues" evidence="24">
    <location>
        <begin position="494"/>
        <end position="505"/>
    </location>
</feature>
<dbReference type="CDD" id="cd12281">
    <property type="entry name" value="RRM1_TatSF1_like"/>
    <property type="match status" value="1"/>
</dbReference>
<keyword evidence="16" id="KW-0804">Transcription</keyword>
<keyword evidence="11" id="KW-0832">Ubl conjugation</keyword>
<keyword evidence="15" id="KW-0010">Activator</keyword>
<keyword evidence="13" id="KW-0007">Acetylation</keyword>
<evidence type="ECO:0000256" key="5">
    <source>
        <dbReference type="ARBA" id="ARBA00022499"/>
    </source>
</evidence>
<dbReference type="OMA" id="QERIFEW"/>
<evidence type="ECO:0000256" key="12">
    <source>
        <dbReference type="ARBA" id="ARBA00022884"/>
    </source>
</evidence>
<evidence type="ECO:0000256" key="8">
    <source>
        <dbReference type="ARBA" id="ARBA00022728"/>
    </source>
</evidence>
<comment type="subcellular location">
    <subcellularLocation>
        <location evidence="2">Chromosome</location>
    </subcellularLocation>
    <subcellularLocation>
        <location evidence="1">Nucleus</location>
    </subcellularLocation>
</comment>
<feature type="domain" description="RRM" evidence="25">
    <location>
        <begin position="216"/>
        <end position="301"/>
    </location>
</feature>
<dbReference type="Proteomes" id="UP000025227">
    <property type="component" value="Unplaced"/>
</dbReference>
<evidence type="ECO:0000256" key="24">
    <source>
        <dbReference type="SAM" id="MobiDB-lite"/>
    </source>
</evidence>
<keyword evidence="18" id="KW-0234">DNA repair</keyword>
<feature type="region of interest" description="Disordered" evidence="24">
    <location>
        <begin position="1"/>
        <end position="71"/>
    </location>
</feature>
<comment type="similarity">
    <text evidence="3">Belongs to the HTATSF1 family.</text>
</comment>
<keyword evidence="14" id="KW-0805">Transcription regulation</keyword>
<evidence type="ECO:0000256" key="7">
    <source>
        <dbReference type="ARBA" id="ARBA00022664"/>
    </source>
</evidence>
<reference evidence="28" key="3">
    <citation type="submission" date="2020-12" db="UniProtKB">
        <authorList>
            <consortium name="WormBaseParasite"/>
        </authorList>
    </citation>
    <scope>IDENTIFICATION</scope>
    <source>
        <strain evidence="28">MHco3</strain>
    </source>
</reference>
<evidence type="ECO:0000256" key="22">
    <source>
        <dbReference type="PROSITE-ProRule" id="PRU00176"/>
    </source>
</evidence>
<evidence type="ECO:0000256" key="3">
    <source>
        <dbReference type="ARBA" id="ARBA00007747"/>
    </source>
</evidence>
<dbReference type="FunFam" id="3.30.70.330:FF:000105">
    <property type="entry name" value="HIV Tat-specific factor 1 homolog"/>
    <property type="match status" value="1"/>
</dbReference>
<evidence type="ECO:0000256" key="15">
    <source>
        <dbReference type="ARBA" id="ARBA00023159"/>
    </source>
</evidence>
<name>W6NC37_HAECO</name>
<evidence type="ECO:0000256" key="21">
    <source>
        <dbReference type="ARBA" id="ARBA00073773"/>
    </source>
</evidence>
<reference evidence="26" key="1">
    <citation type="submission" date="2013-03" db="EMBL/GenBank/DDBJ databases">
        <authorList>
            <person name="Aslett M."/>
        </authorList>
    </citation>
    <scope>NUCLEOTIDE SEQUENCE [LARGE SCALE GENOMIC DNA]</scope>
    <source>
        <strain evidence="26">ISE/inbred ISE</strain>
    </source>
</reference>
<feature type="coiled-coil region" evidence="23">
    <location>
        <begin position="173"/>
        <end position="200"/>
    </location>
</feature>
<evidence type="ECO:0000259" key="25">
    <source>
        <dbReference type="PROSITE" id="PS50102"/>
    </source>
</evidence>
<dbReference type="WBParaSite" id="HCON_00022450-00001">
    <property type="protein sequence ID" value="HCON_00022450-00001"/>
    <property type="gene ID" value="HCON_00022450"/>
</dbReference>
<evidence type="ECO:0000256" key="4">
    <source>
        <dbReference type="ARBA" id="ARBA00022454"/>
    </source>
</evidence>
<dbReference type="GO" id="GO:0005694">
    <property type="term" value="C:chromosome"/>
    <property type="evidence" value="ECO:0007669"/>
    <property type="project" value="UniProtKB-SubCell"/>
</dbReference>
<dbReference type="SMART" id="SM00360">
    <property type="entry name" value="RRM"/>
    <property type="match status" value="2"/>
</dbReference>
<feature type="region of interest" description="Disordered" evidence="24">
    <location>
        <begin position="455"/>
        <end position="505"/>
    </location>
</feature>
<organism evidence="26">
    <name type="scientific">Haemonchus contortus</name>
    <name type="common">Barber pole worm</name>
    <dbReference type="NCBI Taxonomy" id="6289"/>
    <lineage>
        <taxon>Eukaryota</taxon>
        <taxon>Metazoa</taxon>
        <taxon>Ecdysozoa</taxon>
        <taxon>Nematoda</taxon>
        <taxon>Chromadorea</taxon>
        <taxon>Rhabditida</taxon>
        <taxon>Rhabditina</taxon>
        <taxon>Rhabditomorpha</taxon>
        <taxon>Strongyloidea</taxon>
        <taxon>Trichostrongylidae</taxon>
        <taxon>Haemonchus</taxon>
    </lineage>
</organism>
<keyword evidence="27" id="KW-1185">Reference proteome</keyword>
<evidence type="ECO:0000256" key="11">
    <source>
        <dbReference type="ARBA" id="ARBA00022843"/>
    </source>
</evidence>
<evidence type="ECO:0000256" key="6">
    <source>
        <dbReference type="ARBA" id="ARBA00022553"/>
    </source>
</evidence>
<evidence type="ECO:0000256" key="16">
    <source>
        <dbReference type="ARBA" id="ARBA00023163"/>
    </source>
</evidence>
<dbReference type="GO" id="GO:0006281">
    <property type="term" value="P:DNA repair"/>
    <property type="evidence" value="ECO:0007669"/>
    <property type="project" value="UniProtKB-KW"/>
</dbReference>
<dbReference type="GO" id="GO:0000398">
    <property type="term" value="P:mRNA splicing, via spliceosome"/>
    <property type="evidence" value="ECO:0007669"/>
    <property type="project" value="InterPro"/>
</dbReference>
<keyword evidence="8" id="KW-0747">Spliceosome</keyword>
<dbReference type="Pfam" id="PF00076">
    <property type="entry name" value="RRM_1"/>
    <property type="match status" value="2"/>
</dbReference>
<keyword evidence="5" id="KW-1017">Isopeptide bond</keyword>
<sequence length="505" mass="57625">MAENSEQPEVALSVDGSSEDAPSSKADHENSPAGDTATDTAEEAREDSSDSNEQVADGTAGDQEASTVTDATTGVVEGFSRRFLNEKWIGRYDATQEYVEFHNNEWRPLSSDDLEFIQQLWYEQEAAETQVVNGVKMKWNAAKQEWERVEEPVDEDFIATYQATYGVPYDYSKLDEERKAAELERAKNNKSAEKKEKKAKATTEAQGWVDMEEKVHAVYVSNLPTDITMDEFKEFMSKCGVIQPDARTNKPKLKLYVDEQGQLKGDGRCCYIKKESVDLALSILDGYLLKGKEVHVEKAHFELKGEFDPTKKRKKLTNAQKKRYMENQNKIFEWRPEKPRNYRPLSDCTVVIKNLFTLEMMARNAALLLDLKEEVQESCLKYGVVKKVVVYDNNPEGVVTVTFETTDSSDMAVKMLNGRLVDGRRLEVALWDGKTKYKVEESEEDRKRRLAAWQDYIKGDSDDDDGDAKKEKVTDEKKKEEEENVNQEEAGTTPEKRPKLDDNPQ</sequence>
<keyword evidence="12 22" id="KW-0694">RNA-binding</keyword>
<evidence type="ECO:0000256" key="9">
    <source>
        <dbReference type="ARBA" id="ARBA00022737"/>
    </source>
</evidence>
<proteinExistence type="inferred from homology"/>
<evidence type="ECO:0000256" key="14">
    <source>
        <dbReference type="ARBA" id="ARBA00023015"/>
    </source>
</evidence>
<evidence type="ECO:0000256" key="10">
    <source>
        <dbReference type="ARBA" id="ARBA00022763"/>
    </source>
</evidence>
<dbReference type="FunFam" id="3.30.70.330:FF:000202">
    <property type="entry name" value="HIV Tat-specific factor 1"/>
    <property type="match status" value="1"/>
</dbReference>
<comment type="subunit">
    <text evidence="20">Component of the 17S U2 SnRNP complex, a ribonucleoprotein complex that contains small nuclear RNA (snRNA) U2 and a number of specific proteins. Within the 17S U2 SnRNP complex, interacts (via UHM region) directly with SF3B1. Component of a complex which is at least composed of HTATSF1/Tat-SF1, the P-TEFb complex components CDK9 and CCNT1, RNA polymerase II, SUPT5H, and NCL/nucleolin. Interacts with GTF2F2/RAP30 and POLR2A. Interacts with TCERG1/CA150. Interacts with (poly-ADP-ribosylated) RPA1; promoting HTATSF1 recruitment to DNA damage sites. Interacts (when phosphorylated) with TOPBP1; promoting recruitment of TOPBP1 to DNA damage sites during S-phase.</text>
</comment>
<evidence type="ECO:0000313" key="27">
    <source>
        <dbReference type="Proteomes" id="UP000025227"/>
    </source>
</evidence>
<keyword evidence="9" id="KW-0677">Repeat</keyword>
<dbReference type="InterPro" id="IPR012677">
    <property type="entry name" value="Nucleotide-bd_a/b_plait_sf"/>
</dbReference>
<dbReference type="InterPro" id="IPR035979">
    <property type="entry name" value="RBD_domain_sf"/>
</dbReference>
<dbReference type="GO" id="GO:0005686">
    <property type="term" value="C:U2 snRNP"/>
    <property type="evidence" value="ECO:0007669"/>
    <property type="project" value="TreeGrafter"/>
</dbReference>
<accession>W6NC37</accession>